<dbReference type="PANTHER" id="PTHR48025:SF7">
    <property type="entry name" value="RNA-BINDING (RRM_RBD_RNP MOTIFS) FAMILY PROTEIN"/>
    <property type="match status" value="1"/>
</dbReference>
<dbReference type="AlphaFoldDB" id="A0AAW1VQX6"/>
<proteinExistence type="predicted"/>
<protein>
    <recommendedName>
        <fullName evidence="3">RRM domain-containing protein</fullName>
    </recommendedName>
</protein>
<accession>A0AAW1VQX6</accession>
<name>A0AAW1VQX6_RUBAR</name>
<reference evidence="4 5" key="1">
    <citation type="journal article" date="2023" name="G3 (Bethesda)">
        <title>A chromosome-length genome assembly and annotation of blackberry (Rubus argutus, cv. 'Hillquist').</title>
        <authorList>
            <person name="Bruna T."/>
            <person name="Aryal R."/>
            <person name="Dudchenko O."/>
            <person name="Sargent D.J."/>
            <person name="Mead D."/>
            <person name="Buti M."/>
            <person name="Cavallini A."/>
            <person name="Hytonen T."/>
            <person name="Andres J."/>
            <person name="Pham M."/>
            <person name="Weisz D."/>
            <person name="Mascagni F."/>
            <person name="Usai G."/>
            <person name="Natali L."/>
            <person name="Bassil N."/>
            <person name="Fernandez G.E."/>
            <person name="Lomsadze A."/>
            <person name="Armour M."/>
            <person name="Olukolu B."/>
            <person name="Poorten T."/>
            <person name="Britton C."/>
            <person name="Davik J."/>
            <person name="Ashrafi H."/>
            <person name="Aiden E.L."/>
            <person name="Borodovsky M."/>
            <person name="Worthington M."/>
        </authorList>
    </citation>
    <scope>NUCLEOTIDE SEQUENCE [LARGE SCALE GENOMIC DNA]</scope>
    <source>
        <strain evidence="4">PI 553951</strain>
    </source>
</reference>
<dbReference type="Proteomes" id="UP001457282">
    <property type="component" value="Unassembled WGS sequence"/>
</dbReference>
<feature type="domain" description="RRM" evidence="3">
    <location>
        <begin position="220"/>
        <end position="297"/>
    </location>
</feature>
<dbReference type="GO" id="GO:1901259">
    <property type="term" value="P:chloroplast rRNA processing"/>
    <property type="evidence" value="ECO:0007669"/>
    <property type="project" value="TreeGrafter"/>
</dbReference>
<dbReference type="InterPro" id="IPR035979">
    <property type="entry name" value="RBD_domain_sf"/>
</dbReference>
<comment type="caution">
    <text evidence="4">The sequence shown here is derived from an EMBL/GenBank/DDBJ whole genome shotgun (WGS) entry which is preliminary data.</text>
</comment>
<evidence type="ECO:0000313" key="4">
    <source>
        <dbReference type="EMBL" id="KAK9910085.1"/>
    </source>
</evidence>
<dbReference type="SMART" id="SM00360">
    <property type="entry name" value="RRM"/>
    <property type="match status" value="2"/>
</dbReference>
<dbReference type="InterPro" id="IPR050502">
    <property type="entry name" value="Euk_RNA-bind_prot"/>
</dbReference>
<feature type="domain" description="RRM" evidence="3">
    <location>
        <begin position="117"/>
        <end position="195"/>
    </location>
</feature>
<evidence type="ECO:0000313" key="5">
    <source>
        <dbReference type="Proteomes" id="UP001457282"/>
    </source>
</evidence>
<sequence length="299" mass="32994">MAMAGTCLHISPSSSSWITNNNSAKIGVTISVKRCVLSSVSSPLLQQLRYSKNRAGVLTALPVVEEEQVVGLVAEEGEEEVDEDGYEEQYEYERHNDDDVSGEGLEMDKQNRRPKPCELYVCNLPRSADIPDLMEMFKPHGTVFSVEISRSPETGLSRGCGYVTMGSIESAKVAIAALDGIDLAGREMRVRFSVHMSPKTRNSEALNSTPVKNLVYESPYKLYVGNLAWAVQPHALRSHFSRFGTVASARVLHDRKAGKNRAYGFVSFSSAAERDRAASLDGTEFCGRRIIVRGLKERN</sequence>
<evidence type="ECO:0000259" key="3">
    <source>
        <dbReference type="PROSITE" id="PS50102"/>
    </source>
</evidence>
<dbReference type="SUPFAM" id="SSF54928">
    <property type="entry name" value="RNA-binding domain, RBD"/>
    <property type="match status" value="2"/>
</dbReference>
<evidence type="ECO:0000256" key="1">
    <source>
        <dbReference type="ARBA" id="ARBA00022884"/>
    </source>
</evidence>
<keyword evidence="1 2" id="KW-0694">RNA-binding</keyword>
<organism evidence="4 5">
    <name type="scientific">Rubus argutus</name>
    <name type="common">Southern blackberry</name>
    <dbReference type="NCBI Taxonomy" id="59490"/>
    <lineage>
        <taxon>Eukaryota</taxon>
        <taxon>Viridiplantae</taxon>
        <taxon>Streptophyta</taxon>
        <taxon>Embryophyta</taxon>
        <taxon>Tracheophyta</taxon>
        <taxon>Spermatophyta</taxon>
        <taxon>Magnoliopsida</taxon>
        <taxon>eudicotyledons</taxon>
        <taxon>Gunneridae</taxon>
        <taxon>Pentapetalae</taxon>
        <taxon>rosids</taxon>
        <taxon>fabids</taxon>
        <taxon>Rosales</taxon>
        <taxon>Rosaceae</taxon>
        <taxon>Rosoideae</taxon>
        <taxon>Rosoideae incertae sedis</taxon>
        <taxon>Rubus</taxon>
    </lineage>
</organism>
<dbReference type="GO" id="GO:0003729">
    <property type="term" value="F:mRNA binding"/>
    <property type="evidence" value="ECO:0007669"/>
    <property type="project" value="TreeGrafter"/>
</dbReference>
<evidence type="ECO:0000256" key="2">
    <source>
        <dbReference type="PROSITE-ProRule" id="PRU00176"/>
    </source>
</evidence>
<dbReference type="PROSITE" id="PS50102">
    <property type="entry name" value="RRM"/>
    <property type="match status" value="2"/>
</dbReference>
<dbReference type="EMBL" id="JBEDUW010000007">
    <property type="protein sequence ID" value="KAK9910085.1"/>
    <property type="molecule type" value="Genomic_DNA"/>
</dbReference>
<dbReference type="Pfam" id="PF00076">
    <property type="entry name" value="RRM_1"/>
    <property type="match status" value="2"/>
</dbReference>
<gene>
    <name evidence="4" type="ORF">M0R45_034060</name>
</gene>
<dbReference type="InterPro" id="IPR000504">
    <property type="entry name" value="RRM_dom"/>
</dbReference>
<dbReference type="PANTHER" id="PTHR48025">
    <property type="entry name" value="OS02G0815200 PROTEIN"/>
    <property type="match status" value="1"/>
</dbReference>
<dbReference type="Gene3D" id="3.30.70.330">
    <property type="match status" value="2"/>
</dbReference>
<dbReference type="GO" id="GO:0009535">
    <property type="term" value="C:chloroplast thylakoid membrane"/>
    <property type="evidence" value="ECO:0007669"/>
    <property type="project" value="TreeGrafter"/>
</dbReference>
<dbReference type="InterPro" id="IPR012677">
    <property type="entry name" value="Nucleotide-bd_a/b_plait_sf"/>
</dbReference>
<keyword evidence="5" id="KW-1185">Reference proteome</keyword>